<dbReference type="eggNOG" id="arCOG14789">
    <property type="taxonomic scope" value="Archaea"/>
</dbReference>
<dbReference type="AlphaFoldDB" id="U3THP4"/>
<proteinExistence type="predicted"/>
<dbReference type="Proteomes" id="UP000016887">
    <property type="component" value="Chromosome"/>
</dbReference>
<sequence length="238" mass="26054">MPILEWHRPGGSLLFAAAIAALLAVASAAYFLLSPGSSGSDFMLPMGQFSGRTSVIEGFEPSKTIEYEFTVDGLEVRVVYSFYTDESLLRNFVSLLEEYCSGSSSADLCDSAPEAWADGVDDLALLDVYITLANLGGETVELGYGGPLASCYTRKAVYEFFGREEPQWQGFWVEFDVREGSLLKGFCIFQLALKTVDLKPGHYVDENLVFLVETPFKSVAEVVTPAGFKTEAHAVEYP</sequence>
<dbReference type="STRING" id="1198449.ACAM_1400"/>
<evidence type="ECO:0000313" key="1">
    <source>
        <dbReference type="EMBL" id="BAN90869.1"/>
    </source>
</evidence>
<protein>
    <submittedName>
        <fullName evidence="1">Uncharacterized protein</fullName>
    </submittedName>
</protein>
<gene>
    <name evidence="1" type="ORF">ACAM_1400</name>
</gene>
<dbReference type="GeneID" id="17110639"/>
<name>U3THP4_9CREN</name>
<accession>U3THP4</accession>
<keyword evidence="2" id="KW-1185">Reference proteome</keyword>
<dbReference type="OrthoDB" id="375052at2157"/>
<reference evidence="1 2" key="1">
    <citation type="journal article" date="2013" name="Appl. Environ. Microbiol.">
        <title>Variation of the Virus-Related Elements within Syntenic Genomes of the Hyperthermophilic Archaeon Aeropyrum.</title>
        <authorList>
            <person name="Daifuku T."/>
            <person name="Yoshida T."/>
            <person name="Kitamura T."/>
            <person name="Kawaichi S."/>
            <person name="Inoue T."/>
            <person name="Nomura K."/>
            <person name="Yoshida Y."/>
            <person name="Kuno S."/>
            <person name="Sako Y."/>
        </authorList>
    </citation>
    <scope>NUCLEOTIDE SEQUENCE [LARGE SCALE GENOMIC DNA]</scope>
    <source>
        <strain evidence="1 2">SY1</strain>
    </source>
</reference>
<dbReference type="KEGG" id="acj:ACAM_1400"/>
<evidence type="ECO:0000313" key="2">
    <source>
        <dbReference type="Proteomes" id="UP000016887"/>
    </source>
</evidence>
<organism evidence="1 2">
    <name type="scientific">Aeropyrum camini SY1 = JCM 12091</name>
    <dbReference type="NCBI Taxonomy" id="1198449"/>
    <lineage>
        <taxon>Archaea</taxon>
        <taxon>Thermoproteota</taxon>
        <taxon>Thermoprotei</taxon>
        <taxon>Desulfurococcales</taxon>
        <taxon>Desulfurococcaceae</taxon>
        <taxon>Aeropyrum</taxon>
    </lineage>
</organism>
<dbReference type="EMBL" id="AP012489">
    <property type="protein sequence ID" value="BAN90869.1"/>
    <property type="molecule type" value="Genomic_DNA"/>
</dbReference>
<dbReference type="RefSeq" id="WP_022542137.1">
    <property type="nucleotide sequence ID" value="NC_022521.1"/>
</dbReference>